<dbReference type="EMBL" id="MN739646">
    <property type="protein sequence ID" value="QHT17911.1"/>
    <property type="molecule type" value="Genomic_DNA"/>
</dbReference>
<proteinExistence type="predicted"/>
<organism evidence="1">
    <name type="scientific">viral metagenome</name>
    <dbReference type="NCBI Taxonomy" id="1070528"/>
    <lineage>
        <taxon>unclassified sequences</taxon>
        <taxon>metagenomes</taxon>
        <taxon>organismal metagenomes</taxon>
    </lineage>
</organism>
<dbReference type="AlphaFoldDB" id="A0A6C0DN47"/>
<accession>A0A6C0DN47</accession>
<sequence length="273" mass="31823">MATELPRWKADRTVDTTYMCNGKIVIWNGKKLKCQHLKNPSECAECGGSQICEHKRIKHTCKECGGCGICEHGKKRTTCKDCDGGSLCEHKRSRELCRQCGGSQICEHKIARYECKACGGNAFCQHNKLKRRCIECEGSAICEHKKRRVQCKDCNPTNYIAYIVRHRVADRLKNYTINNRKHSMEYVGCTIDALREHLEKQFTDGMSWENQGKWHVDHIRPCASFNLDNEIERHMCFHYTNLQPLWAFDNMSKHASYDEKTFARKWVIDHWED</sequence>
<reference evidence="1" key="1">
    <citation type="journal article" date="2020" name="Nature">
        <title>Giant virus diversity and host interactions through global metagenomics.</title>
        <authorList>
            <person name="Schulz F."/>
            <person name="Roux S."/>
            <person name="Paez-Espino D."/>
            <person name="Jungbluth S."/>
            <person name="Walsh D.A."/>
            <person name="Denef V.J."/>
            <person name="McMahon K.D."/>
            <person name="Konstantinidis K.T."/>
            <person name="Eloe-Fadrosh E.A."/>
            <person name="Kyrpides N.C."/>
            <person name="Woyke T."/>
        </authorList>
    </citation>
    <scope>NUCLEOTIDE SEQUENCE</scope>
    <source>
        <strain evidence="1">GVMAG-M-3300023174-3</strain>
    </source>
</reference>
<evidence type="ECO:0000313" key="1">
    <source>
        <dbReference type="EMBL" id="QHT17911.1"/>
    </source>
</evidence>
<name>A0A6C0DN47_9ZZZZ</name>
<protein>
    <submittedName>
        <fullName evidence="1">Uncharacterized protein</fullName>
    </submittedName>
</protein>